<evidence type="ECO:0000313" key="1">
    <source>
        <dbReference type="EMBL" id="SUA73847.1"/>
    </source>
</evidence>
<evidence type="ECO:0000313" key="3">
    <source>
        <dbReference type="Proteomes" id="UP000254573"/>
    </source>
</evidence>
<gene>
    <name evidence="1" type="ORF">NCTC13160_00011</name>
    <name evidence="2" type="ORF">NCTC13160_04893</name>
</gene>
<accession>A0A378YBV2</accession>
<name>A0A378YBV2_9BURK</name>
<evidence type="ECO:0008006" key="4">
    <source>
        <dbReference type="Google" id="ProtNLM"/>
    </source>
</evidence>
<dbReference type="EMBL" id="UGSG01000001">
    <property type="protein sequence ID" value="SUA82019.1"/>
    <property type="molecule type" value="Genomic_DNA"/>
</dbReference>
<reference evidence="1 3" key="1">
    <citation type="submission" date="2018-06" db="EMBL/GenBank/DDBJ databases">
        <authorList>
            <consortium name="Pathogen Informatics"/>
            <person name="Doyle S."/>
        </authorList>
    </citation>
    <scope>NUCLEOTIDE SEQUENCE [LARGE SCALE GENOMIC DNA]</scope>
    <source>
        <strain evidence="1 3">NCTC13160</strain>
    </source>
</reference>
<protein>
    <recommendedName>
        <fullName evidence="4">HNH endonuclease</fullName>
    </recommendedName>
</protein>
<dbReference type="EMBL" id="UGSG01000001">
    <property type="protein sequence ID" value="SUA73847.1"/>
    <property type="molecule type" value="Genomic_DNA"/>
</dbReference>
<evidence type="ECO:0000313" key="2">
    <source>
        <dbReference type="EMBL" id="SUA82019.1"/>
    </source>
</evidence>
<dbReference type="OrthoDB" id="8967912at2"/>
<organism evidence="1 3">
    <name type="scientific">Pandoraea pnomenusa</name>
    <dbReference type="NCBI Taxonomy" id="93220"/>
    <lineage>
        <taxon>Bacteria</taxon>
        <taxon>Pseudomonadati</taxon>
        <taxon>Pseudomonadota</taxon>
        <taxon>Betaproteobacteria</taxon>
        <taxon>Burkholderiales</taxon>
        <taxon>Burkholderiaceae</taxon>
        <taxon>Pandoraea</taxon>
    </lineage>
</organism>
<dbReference type="Proteomes" id="UP000254573">
    <property type="component" value="Unassembled WGS sequence"/>
</dbReference>
<dbReference type="RefSeq" id="WP_038617145.1">
    <property type="nucleotide sequence ID" value="NZ_UGSG01000001.1"/>
</dbReference>
<dbReference type="AlphaFoldDB" id="A0A378YBV2"/>
<dbReference type="KEGG" id="ppnm:LV28_00025"/>
<proteinExistence type="predicted"/>
<sequence>MSVTETHEERETLAVDVLLPGHDPRVTTPLFTHTRAALIERERGRCFVCGGTEQDSGHPLEAHHHPIERSTANMIDWPRLAEDCRAGVWGPITQAFDWDGFLAARPFDPYRFVDDMTVNGMLVCRNHHTAKNTGIHTLPFPLWVAQKYAKDGYKFSDIETIHHFEVGVK</sequence>